<accession>A0A6J0BVP0</accession>
<reference evidence="12" key="1">
    <citation type="submission" date="2025-08" db="UniProtKB">
        <authorList>
            <consortium name="RefSeq"/>
        </authorList>
    </citation>
    <scope>IDENTIFICATION</scope>
    <source>
        <tissue evidence="12">Thorax and Abdomen</tissue>
    </source>
</reference>
<comment type="subcellular location">
    <subcellularLocation>
        <location evidence="1 10">Golgi apparatus membrane</location>
        <topology evidence="1 10">Single-pass type II membrane protein</topology>
    </subcellularLocation>
</comment>
<evidence type="ECO:0000256" key="6">
    <source>
        <dbReference type="ARBA" id="ARBA00022968"/>
    </source>
</evidence>
<evidence type="ECO:0000256" key="4">
    <source>
        <dbReference type="ARBA" id="ARBA00022679"/>
    </source>
</evidence>
<evidence type="ECO:0000256" key="5">
    <source>
        <dbReference type="ARBA" id="ARBA00022692"/>
    </source>
</evidence>
<organism evidence="12">
    <name type="scientific">Neodiprion lecontei</name>
    <name type="common">Redheaded pine sawfly</name>
    <dbReference type="NCBI Taxonomy" id="441921"/>
    <lineage>
        <taxon>Eukaryota</taxon>
        <taxon>Metazoa</taxon>
        <taxon>Ecdysozoa</taxon>
        <taxon>Arthropoda</taxon>
        <taxon>Hexapoda</taxon>
        <taxon>Insecta</taxon>
        <taxon>Pterygota</taxon>
        <taxon>Neoptera</taxon>
        <taxon>Endopterygota</taxon>
        <taxon>Hymenoptera</taxon>
        <taxon>Tenthredinoidea</taxon>
        <taxon>Diprionidae</taxon>
        <taxon>Diprioninae</taxon>
        <taxon>Neodiprion</taxon>
    </lineage>
</organism>
<keyword evidence="9 10" id="KW-0472">Membrane</keyword>
<dbReference type="KEGG" id="nlo:107223292"/>
<dbReference type="GeneID" id="107223292"/>
<dbReference type="GO" id="GO:0000139">
    <property type="term" value="C:Golgi membrane"/>
    <property type="evidence" value="ECO:0007669"/>
    <property type="project" value="UniProtKB-SubCell"/>
</dbReference>
<dbReference type="AlphaFoldDB" id="A0A6J0BVP0"/>
<comment type="similarity">
    <text evidence="2 10">Belongs to the glycosyltransferase 31 family.</text>
</comment>
<evidence type="ECO:0000256" key="7">
    <source>
        <dbReference type="ARBA" id="ARBA00022989"/>
    </source>
</evidence>
<evidence type="ECO:0000256" key="10">
    <source>
        <dbReference type="RuleBase" id="RU363063"/>
    </source>
</evidence>
<keyword evidence="4" id="KW-0808">Transferase</keyword>
<name>A0A6J0BVP0_NEOLC</name>
<keyword evidence="8 10" id="KW-0333">Golgi apparatus</keyword>
<keyword evidence="7 10" id="KW-1133">Transmembrane helix</keyword>
<dbReference type="CTD" id="31358"/>
<dbReference type="InParanoid" id="A0A6J0BVP0"/>
<keyword evidence="3 10" id="KW-0328">Glycosyltransferase</keyword>
<keyword evidence="11" id="KW-1185">Reference proteome</keyword>
<dbReference type="OrthoDB" id="5957813at2759"/>
<evidence type="ECO:0000256" key="1">
    <source>
        <dbReference type="ARBA" id="ARBA00004323"/>
    </source>
</evidence>
<evidence type="ECO:0000256" key="3">
    <source>
        <dbReference type="ARBA" id="ARBA00022676"/>
    </source>
</evidence>
<gene>
    <name evidence="12" type="primary">LOC107223292</name>
</gene>
<dbReference type="GO" id="GO:0008194">
    <property type="term" value="F:UDP-glycosyltransferase activity"/>
    <property type="evidence" value="ECO:0007669"/>
    <property type="project" value="TreeGrafter"/>
</dbReference>
<sequence length="422" mass="50189">MFCILQPLLRKLYILLSKIKIKYVCFGFIVIATLDFFGVFHHAFETSYHDSFTYPYYGEIHEFVAQLRNNEKPDVEPINDYNYTFIYDLKEKCIEYEHSNLRLVFLVKSAVNNFDRRIGIRNSWGFEKRFSDVPIKTVFLVGRSPENPELEARLKAEAIKHKDIVLIDFIDTYFNNTIKTMMGFKWAVKYCQNSKFYMFVDDDMYVSLKNVLRYIRHPTGYPDYLKDPKGPEHLGLSKGSKKHLYARMRRATVREKIIARKKPGWILHNKTLHPSAVGISRNRTKRQIFDIELPEDVRLFTGYVFVSAPHRHRTSKWYVSLDEYPYHLWPPYVTAGAYILSKEALLDMYYASFYTKHFRFDDIYLGLVAKKIDIEPFHCDDFHFYKKDYTKYNYKYVIASHGYGDPNELLRVWNEQKALGYA</sequence>
<keyword evidence="5 10" id="KW-0812">Transmembrane</keyword>
<dbReference type="Gene3D" id="3.90.550.50">
    <property type="match status" value="1"/>
</dbReference>
<dbReference type="FunCoup" id="A0A6J0BVP0">
    <property type="interactions" value="145"/>
</dbReference>
<keyword evidence="6 10" id="KW-0735">Signal-anchor</keyword>
<evidence type="ECO:0000256" key="2">
    <source>
        <dbReference type="ARBA" id="ARBA00008661"/>
    </source>
</evidence>
<dbReference type="InterPro" id="IPR002659">
    <property type="entry name" value="Glyco_trans_31"/>
</dbReference>
<dbReference type="PANTHER" id="PTHR11214">
    <property type="entry name" value="BETA-1,3-N-ACETYLGLUCOSAMINYLTRANSFERASE"/>
    <property type="match status" value="1"/>
</dbReference>
<dbReference type="GO" id="GO:0016758">
    <property type="term" value="F:hexosyltransferase activity"/>
    <property type="evidence" value="ECO:0007669"/>
    <property type="project" value="InterPro"/>
</dbReference>
<dbReference type="PANTHER" id="PTHR11214:SF349">
    <property type="entry name" value="BETA-1,3-GALACTOSYLTRANSFERASE BRN"/>
    <property type="match status" value="1"/>
</dbReference>
<evidence type="ECO:0000256" key="9">
    <source>
        <dbReference type="ARBA" id="ARBA00023136"/>
    </source>
</evidence>
<dbReference type="Pfam" id="PF01762">
    <property type="entry name" value="Galactosyl_T"/>
    <property type="match status" value="2"/>
</dbReference>
<proteinExistence type="inferred from homology"/>
<evidence type="ECO:0000313" key="11">
    <source>
        <dbReference type="Proteomes" id="UP000829291"/>
    </source>
</evidence>
<evidence type="ECO:0000256" key="8">
    <source>
        <dbReference type="ARBA" id="ARBA00023034"/>
    </source>
</evidence>
<feature type="transmembrane region" description="Helical" evidence="10">
    <location>
        <begin position="21"/>
        <end position="44"/>
    </location>
</feature>
<protein>
    <recommendedName>
        <fullName evidence="10">Hexosyltransferase</fullName>
        <ecNumber evidence="10">2.4.1.-</ecNumber>
    </recommendedName>
</protein>
<dbReference type="EC" id="2.4.1.-" evidence="10"/>
<dbReference type="RefSeq" id="XP_015518419.1">
    <property type="nucleotide sequence ID" value="XM_015662933.2"/>
</dbReference>
<dbReference type="GO" id="GO:0006493">
    <property type="term" value="P:protein O-linked glycosylation"/>
    <property type="evidence" value="ECO:0007669"/>
    <property type="project" value="TreeGrafter"/>
</dbReference>
<dbReference type="Proteomes" id="UP000829291">
    <property type="component" value="Chromosome 2"/>
</dbReference>
<evidence type="ECO:0000313" key="12">
    <source>
        <dbReference type="RefSeq" id="XP_015518419.1"/>
    </source>
</evidence>